<evidence type="ECO:0000313" key="2">
    <source>
        <dbReference type="EMBL" id="OPX54663.1"/>
    </source>
</evidence>
<dbReference type="STRING" id="64969.SAMN02745127_02494"/>
<name>A0A1T4RPF5_9GAMM</name>
<feature type="domain" description="ABM" evidence="1">
    <location>
        <begin position="2"/>
        <end position="90"/>
    </location>
</feature>
<accession>A0A1T4RPF5</accession>
<dbReference type="AlphaFoldDB" id="A0A1T4RPF5"/>
<dbReference type="PROSITE" id="PS51725">
    <property type="entry name" value="ABM"/>
    <property type="match status" value="1"/>
</dbReference>
<dbReference type="InterPro" id="IPR007138">
    <property type="entry name" value="ABM_dom"/>
</dbReference>
<protein>
    <recommendedName>
        <fullName evidence="1">ABM domain-containing protein</fullName>
    </recommendedName>
</protein>
<dbReference type="Pfam" id="PF03992">
    <property type="entry name" value="ABM"/>
    <property type="match status" value="1"/>
</dbReference>
<sequence>MIKVMIERVIIPGLEPEYEEFSRRILQQAMHAGGYISGESLKDAEHPNHRFIFTLWRDQSAWHNWYKSDARIQISGTMAAMLGREEKVTVLEHL</sequence>
<reference evidence="2 3" key="1">
    <citation type="submission" date="2017-01" db="EMBL/GenBank/DDBJ databases">
        <title>Genome Sequencing of a Marine Spirillum, Oceanospirillum multiglobuliferum ATCC 33336, from Japan.</title>
        <authorList>
            <person name="Carney J.G."/>
            <person name="Trachtenberg A.M."/>
            <person name="Rheaume B.A."/>
            <person name="Linnane J.D."/>
            <person name="Pitts N.L."/>
            <person name="Mykles D.L."/>
            <person name="Maclea K.S."/>
        </authorList>
    </citation>
    <scope>NUCLEOTIDE SEQUENCE [LARGE SCALE GENOMIC DNA]</scope>
    <source>
        <strain evidence="2 3">ATCC 33336</strain>
    </source>
</reference>
<evidence type="ECO:0000313" key="3">
    <source>
        <dbReference type="Proteomes" id="UP000191418"/>
    </source>
</evidence>
<dbReference type="EMBL" id="MTSM01000020">
    <property type="protein sequence ID" value="OPX54663.1"/>
    <property type="molecule type" value="Genomic_DNA"/>
</dbReference>
<dbReference type="SUPFAM" id="SSF54909">
    <property type="entry name" value="Dimeric alpha+beta barrel"/>
    <property type="match status" value="1"/>
</dbReference>
<dbReference type="InterPro" id="IPR011008">
    <property type="entry name" value="Dimeric_a/b-barrel"/>
</dbReference>
<organism evidence="2 3">
    <name type="scientific">Oceanospirillum multiglobuliferum</name>
    <dbReference type="NCBI Taxonomy" id="64969"/>
    <lineage>
        <taxon>Bacteria</taxon>
        <taxon>Pseudomonadati</taxon>
        <taxon>Pseudomonadota</taxon>
        <taxon>Gammaproteobacteria</taxon>
        <taxon>Oceanospirillales</taxon>
        <taxon>Oceanospirillaceae</taxon>
        <taxon>Oceanospirillum</taxon>
    </lineage>
</organism>
<evidence type="ECO:0000259" key="1">
    <source>
        <dbReference type="PROSITE" id="PS51725"/>
    </source>
</evidence>
<dbReference type="Proteomes" id="UP000191418">
    <property type="component" value="Unassembled WGS sequence"/>
</dbReference>
<keyword evidence="3" id="KW-1185">Reference proteome</keyword>
<dbReference type="RefSeq" id="WP_078746041.1">
    <property type="nucleotide sequence ID" value="NZ_FUXG01000019.1"/>
</dbReference>
<comment type="caution">
    <text evidence="2">The sequence shown here is derived from an EMBL/GenBank/DDBJ whole genome shotgun (WGS) entry which is preliminary data.</text>
</comment>
<dbReference type="OrthoDB" id="4463721at2"/>
<dbReference type="Gene3D" id="3.30.70.100">
    <property type="match status" value="1"/>
</dbReference>
<proteinExistence type="predicted"/>
<gene>
    <name evidence="2" type="ORF">BTE48_12830</name>
</gene>